<dbReference type="SUPFAM" id="SSF82153">
    <property type="entry name" value="FAS1 domain"/>
    <property type="match status" value="2"/>
</dbReference>
<feature type="compositionally biased region" description="Low complexity" evidence="11">
    <location>
        <begin position="267"/>
        <end position="282"/>
    </location>
</feature>
<comment type="subcellular location">
    <subcellularLocation>
        <location evidence="1">Cell membrane</location>
        <topology evidence="1">Lipid-anchor</topology>
        <topology evidence="1">GPI-anchor</topology>
    </subcellularLocation>
</comment>
<evidence type="ECO:0000256" key="8">
    <source>
        <dbReference type="ARBA" id="ARBA00023180"/>
    </source>
</evidence>
<feature type="compositionally biased region" description="Basic and acidic residues" evidence="11">
    <location>
        <begin position="580"/>
        <end position="612"/>
    </location>
</feature>
<feature type="domain" description="FAS1" evidence="12">
    <location>
        <begin position="24"/>
        <end position="154"/>
    </location>
</feature>
<feature type="compositionally biased region" description="Basic and acidic residues" evidence="11">
    <location>
        <begin position="254"/>
        <end position="266"/>
    </location>
</feature>
<evidence type="ECO:0000256" key="2">
    <source>
        <dbReference type="ARBA" id="ARBA00007843"/>
    </source>
</evidence>
<evidence type="ECO:0000256" key="4">
    <source>
        <dbReference type="ARBA" id="ARBA00022622"/>
    </source>
</evidence>
<keyword evidence="4" id="KW-0336">GPI-anchor</keyword>
<feature type="compositionally biased region" description="Basic and acidic residues" evidence="11">
    <location>
        <begin position="234"/>
        <end position="247"/>
    </location>
</feature>
<evidence type="ECO:0000259" key="12">
    <source>
        <dbReference type="PROSITE" id="PS50213"/>
    </source>
</evidence>
<accession>A0A9Q1KS83</accession>
<reference evidence="13" key="1">
    <citation type="submission" date="2022-04" db="EMBL/GenBank/DDBJ databases">
        <title>Carnegiea gigantea Genome sequencing and assembly v2.</title>
        <authorList>
            <person name="Copetti D."/>
            <person name="Sanderson M.J."/>
            <person name="Burquez A."/>
            <person name="Wojciechowski M.F."/>
        </authorList>
    </citation>
    <scope>NUCLEOTIDE SEQUENCE</scope>
    <source>
        <strain evidence="13">SGP5-SGP5p</strain>
        <tissue evidence="13">Aerial part</tissue>
    </source>
</reference>
<evidence type="ECO:0000256" key="6">
    <source>
        <dbReference type="ARBA" id="ARBA00022974"/>
    </source>
</evidence>
<evidence type="ECO:0000256" key="10">
    <source>
        <dbReference type="ARBA" id="ARBA00024686"/>
    </source>
</evidence>
<keyword evidence="14" id="KW-1185">Reference proteome</keyword>
<keyword evidence="5" id="KW-0732">Signal</keyword>
<dbReference type="Pfam" id="PF02469">
    <property type="entry name" value="Fasciclin"/>
    <property type="match status" value="2"/>
</dbReference>
<dbReference type="PROSITE" id="PS50213">
    <property type="entry name" value="FAS1"/>
    <property type="match status" value="2"/>
</dbReference>
<dbReference type="InterPro" id="IPR000782">
    <property type="entry name" value="FAS1_domain"/>
</dbReference>
<feature type="compositionally biased region" description="Basic and acidic residues" evidence="11">
    <location>
        <begin position="187"/>
        <end position="222"/>
    </location>
</feature>
<evidence type="ECO:0000256" key="9">
    <source>
        <dbReference type="ARBA" id="ARBA00023288"/>
    </source>
</evidence>
<evidence type="ECO:0000313" key="13">
    <source>
        <dbReference type="EMBL" id="KAJ8448759.1"/>
    </source>
</evidence>
<dbReference type="PANTHER" id="PTHR32382">
    <property type="entry name" value="FASCICLIN-LIKE ARABINOGALACTAN PROTEIN"/>
    <property type="match status" value="1"/>
</dbReference>
<protein>
    <recommendedName>
        <fullName evidence="12">FAS1 domain-containing protein</fullName>
    </recommendedName>
</protein>
<proteinExistence type="inferred from homology"/>
<dbReference type="InterPro" id="IPR036378">
    <property type="entry name" value="FAS1_dom_sf"/>
</dbReference>
<dbReference type="AlphaFoldDB" id="A0A9Q1KS83"/>
<feature type="domain" description="FAS1" evidence="12">
    <location>
        <begin position="370"/>
        <end position="500"/>
    </location>
</feature>
<organism evidence="13 14">
    <name type="scientific">Carnegiea gigantea</name>
    <dbReference type="NCBI Taxonomy" id="171969"/>
    <lineage>
        <taxon>Eukaryota</taxon>
        <taxon>Viridiplantae</taxon>
        <taxon>Streptophyta</taxon>
        <taxon>Embryophyta</taxon>
        <taxon>Tracheophyta</taxon>
        <taxon>Spermatophyta</taxon>
        <taxon>Magnoliopsida</taxon>
        <taxon>eudicotyledons</taxon>
        <taxon>Gunneridae</taxon>
        <taxon>Pentapetalae</taxon>
        <taxon>Caryophyllales</taxon>
        <taxon>Cactineae</taxon>
        <taxon>Cactaceae</taxon>
        <taxon>Cactoideae</taxon>
        <taxon>Echinocereeae</taxon>
        <taxon>Carnegiea</taxon>
    </lineage>
</organism>
<keyword evidence="8" id="KW-0325">Glycoprotein</keyword>
<keyword evidence="7" id="KW-0472">Membrane</keyword>
<dbReference type="InterPro" id="IPR033254">
    <property type="entry name" value="Plant_FLA"/>
</dbReference>
<evidence type="ECO:0000256" key="11">
    <source>
        <dbReference type="SAM" id="MobiDB-lite"/>
    </source>
</evidence>
<dbReference type="PANTHER" id="PTHR32382:SF6">
    <property type="entry name" value="FASCICLIN-LIKE ARABINOGALACTAN PROTEIN 14"/>
    <property type="match status" value="1"/>
</dbReference>
<dbReference type="FunFam" id="2.30.180.10:FF:000015">
    <property type="entry name" value="Fasciclin-like arabinogalactan protein 3"/>
    <property type="match status" value="2"/>
</dbReference>
<keyword evidence="6" id="KW-0654">Proteoglycan</keyword>
<comment type="function">
    <text evidence="10">May be a cell surface adhesion protein.</text>
</comment>
<dbReference type="Gene3D" id="2.30.180.10">
    <property type="entry name" value="FAS1 domain"/>
    <property type="match status" value="2"/>
</dbReference>
<evidence type="ECO:0000313" key="14">
    <source>
        <dbReference type="Proteomes" id="UP001153076"/>
    </source>
</evidence>
<keyword evidence="3" id="KW-1003">Cell membrane</keyword>
<feature type="region of interest" description="Disordered" evidence="11">
    <location>
        <begin position="526"/>
        <end position="654"/>
    </location>
</feature>
<comment type="caution">
    <text evidence="13">The sequence shown here is derived from an EMBL/GenBank/DDBJ whole genome shotgun (WGS) entry which is preliminary data.</text>
</comment>
<feature type="region of interest" description="Disordered" evidence="11">
    <location>
        <begin position="180"/>
        <end position="314"/>
    </location>
</feature>
<dbReference type="Proteomes" id="UP001153076">
    <property type="component" value="Unassembled WGS sequence"/>
</dbReference>
<dbReference type="EMBL" id="JAKOGI010000027">
    <property type="protein sequence ID" value="KAJ8448759.1"/>
    <property type="molecule type" value="Genomic_DNA"/>
</dbReference>
<dbReference type="GO" id="GO:0005886">
    <property type="term" value="C:plasma membrane"/>
    <property type="evidence" value="ECO:0007669"/>
    <property type="project" value="UniProtKB-SubCell"/>
</dbReference>
<evidence type="ECO:0000256" key="1">
    <source>
        <dbReference type="ARBA" id="ARBA00004609"/>
    </source>
</evidence>
<comment type="similarity">
    <text evidence="2">Belongs to the fasciclin-like AGP family.</text>
</comment>
<feature type="compositionally biased region" description="Basic and acidic residues" evidence="11">
    <location>
        <begin position="533"/>
        <end position="568"/>
    </location>
</feature>
<gene>
    <name evidence="13" type="ORF">Cgig2_011380</name>
</gene>
<name>A0A9Q1KS83_9CARY</name>
<keyword evidence="9" id="KW-0449">Lipoprotein</keyword>
<sequence>MASKIASFVVIVFVILLSATTMMSFDITKLLQHQADFSTFNEFLAQTGLATNINNRQAITVFAIDNGGMGSITSKPREVIKNILATHVVLDYCDTNKLADFANKQDTLTTLFQTTGFAMDRQGFLKVSESGNDVVVGSAVDNAPQSAKVLKSIVSEPYNISVLQISQPIMTPGISQIAPAGAPRVESPTEAHKVESPAEAHKVESPAEAHKVESPAEEHKVESPAAAHNVESPTETHKVESPADHAVESPAEAHSPKNAHEGKAPESESSSSFFAHSPSPNSDASDEEATDKKSSPPHEAAAARMTNVGGEEFKNNARGRPFLLGKENCLEEEQSLWHKGERKRRKEECSSLSQGKEKRRVLLSATTIMSFDITKLLQQQADFSTFNEFLAQTGLATNINNRQAITIFAVDNGGMGSITSKPREVIKSILATHVVLDYCDTNKLADFANKQETLTTLFQATGFAMDRQGFLKVSKSGDDIVVGSAVDNAPQSAKVLKSIVSEPYNISVLQISQPIMTPGISQIAPAGAPRVESPTEAHKVESPAEAHKVESPAETHKVESPAEEHKVESPAATHNVESPAETHKVESPADHKAESPAEAHSPENTHEGKAPESESDDSSSSAHSPSPKGDASDEEAADKKSSPPHKAAAARMTNVGGVVLPTVLMGLVALAL</sequence>
<evidence type="ECO:0000256" key="7">
    <source>
        <dbReference type="ARBA" id="ARBA00023136"/>
    </source>
</evidence>
<evidence type="ECO:0000256" key="5">
    <source>
        <dbReference type="ARBA" id="ARBA00022729"/>
    </source>
</evidence>
<dbReference type="GO" id="GO:0098552">
    <property type="term" value="C:side of membrane"/>
    <property type="evidence" value="ECO:0007669"/>
    <property type="project" value="UniProtKB-KW"/>
</dbReference>
<evidence type="ECO:0000256" key="3">
    <source>
        <dbReference type="ARBA" id="ARBA00022475"/>
    </source>
</evidence>
<dbReference type="OrthoDB" id="694090at2759"/>